<dbReference type="Pfam" id="PF00534">
    <property type="entry name" value="Glycos_transf_1"/>
    <property type="match status" value="1"/>
</dbReference>
<gene>
    <name evidence="2" type="ORF">S12H4_26197</name>
</gene>
<reference evidence="2" key="1">
    <citation type="journal article" date="2014" name="Front. Microbiol.">
        <title>High frequency of phylogenetically diverse reductive dehalogenase-homologous genes in deep subseafloor sedimentary metagenomes.</title>
        <authorList>
            <person name="Kawai M."/>
            <person name="Futagami T."/>
            <person name="Toyoda A."/>
            <person name="Takaki Y."/>
            <person name="Nishi S."/>
            <person name="Hori S."/>
            <person name="Arai W."/>
            <person name="Tsubouchi T."/>
            <person name="Morono Y."/>
            <person name="Uchiyama I."/>
            <person name="Ito T."/>
            <person name="Fujiyama A."/>
            <person name="Inagaki F."/>
            <person name="Takami H."/>
        </authorList>
    </citation>
    <scope>NUCLEOTIDE SEQUENCE</scope>
    <source>
        <strain evidence="2">Expedition CK06-06</strain>
    </source>
</reference>
<proteinExistence type="predicted"/>
<dbReference type="InterPro" id="IPR001296">
    <property type="entry name" value="Glyco_trans_1"/>
</dbReference>
<comment type="caution">
    <text evidence="2">The sequence shown here is derived from an EMBL/GenBank/DDBJ whole genome shotgun (WGS) entry which is preliminary data.</text>
</comment>
<name>X1RIZ5_9ZZZZ</name>
<dbReference type="CDD" id="cd03801">
    <property type="entry name" value="GT4_PimA-like"/>
    <property type="match status" value="1"/>
</dbReference>
<sequence>IWWGIGFDPYRQKTPDAKPNGMFARFIIGLKDAMLRRADAVMLYSDEGKRYAIRKGVDPEKIFVLHNSLHVEEMWRLEKLIRPEEIQSKRTEWGLSEKSCAFLFVGRLHPRKEVPFLIQSYATVADKLKDSKLIIVGDGEERSESEALIASLGLEKQVIMLGAIYDELELAKVFMASDVVTLPGQVGLAVVHSFAYGKPVVTRVSDSYSPELENLIDGQNGIRLASDEPASYGKALEKICLDKSFRGKLSQGAKEQVKEVTMQKMADGFRQAVLFTIRTV</sequence>
<dbReference type="AlphaFoldDB" id="X1RIZ5"/>
<dbReference type="GO" id="GO:0016757">
    <property type="term" value="F:glycosyltransferase activity"/>
    <property type="evidence" value="ECO:0007669"/>
    <property type="project" value="InterPro"/>
</dbReference>
<accession>X1RIZ5</accession>
<feature type="non-terminal residue" evidence="2">
    <location>
        <position position="1"/>
    </location>
</feature>
<evidence type="ECO:0000313" key="2">
    <source>
        <dbReference type="EMBL" id="GAI80593.1"/>
    </source>
</evidence>
<dbReference type="PANTHER" id="PTHR12526">
    <property type="entry name" value="GLYCOSYLTRANSFERASE"/>
    <property type="match status" value="1"/>
</dbReference>
<feature type="domain" description="Glycosyl transferase family 1" evidence="1">
    <location>
        <begin position="88"/>
        <end position="255"/>
    </location>
</feature>
<protein>
    <recommendedName>
        <fullName evidence="1">Glycosyl transferase family 1 domain-containing protein</fullName>
    </recommendedName>
</protein>
<organism evidence="2">
    <name type="scientific">marine sediment metagenome</name>
    <dbReference type="NCBI Taxonomy" id="412755"/>
    <lineage>
        <taxon>unclassified sequences</taxon>
        <taxon>metagenomes</taxon>
        <taxon>ecological metagenomes</taxon>
    </lineage>
</organism>
<dbReference type="Gene3D" id="3.40.50.2000">
    <property type="entry name" value="Glycogen Phosphorylase B"/>
    <property type="match status" value="2"/>
</dbReference>
<evidence type="ECO:0000259" key="1">
    <source>
        <dbReference type="Pfam" id="PF00534"/>
    </source>
</evidence>
<dbReference type="SUPFAM" id="SSF53756">
    <property type="entry name" value="UDP-Glycosyltransferase/glycogen phosphorylase"/>
    <property type="match status" value="1"/>
</dbReference>
<dbReference type="EMBL" id="BARW01014844">
    <property type="protein sequence ID" value="GAI80593.1"/>
    <property type="molecule type" value="Genomic_DNA"/>
</dbReference>